<dbReference type="Gene3D" id="3.40.50.300">
    <property type="entry name" value="P-loop containing nucleotide triphosphate hydrolases"/>
    <property type="match status" value="1"/>
</dbReference>
<feature type="compositionally biased region" description="Basic and acidic residues" evidence="7">
    <location>
        <begin position="699"/>
        <end position="710"/>
    </location>
</feature>
<feature type="region of interest" description="Disordered" evidence="7">
    <location>
        <begin position="1"/>
        <end position="35"/>
    </location>
</feature>
<dbReference type="Proteomes" id="UP000824890">
    <property type="component" value="Unassembled WGS sequence"/>
</dbReference>
<name>A0ABQ8ARW4_BRANA</name>
<accession>A0ABQ8ARW4</accession>
<proteinExistence type="inferred from homology"/>
<feature type="region of interest" description="Disordered" evidence="7">
    <location>
        <begin position="48"/>
        <end position="274"/>
    </location>
</feature>
<dbReference type="InterPro" id="IPR009269">
    <property type="entry name" value="NKAP_C"/>
</dbReference>
<evidence type="ECO:0000313" key="9">
    <source>
        <dbReference type="EMBL" id="KAH0895259.1"/>
    </source>
</evidence>
<keyword evidence="3" id="KW-0378">Hydrolase</keyword>
<feature type="compositionally biased region" description="Basic and acidic residues" evidence="7">
    <location>
        <begin position="16"/>
        <end position="30"/>
    </location>
</feature>
<keyword evidence="4" id="KW-0347">Helicase</keyword>
<evidence type="ECO:0000256" key="7">
    <source>
        <dbReference type="SAM" id="MobiDB-lite"/>
    </source>
</evidence>
<reference evidence="9 10" key="1">
    <citation type="submission" date="2021-05" db="EMBL/GenBank/DDBJ databases">
        <title>Genome Assembly of Synthetic Allotetraploid Brassica napus Reveals Homoeologous Exchanges between Subgenomes.</title>
        <authorList>
            <person name="Davis J.T."/>
        </authorList>
    </citation>
    <scope>NUCLEOTIDE SEQUENCE [LARGE SCALE GENOMIC DNA]</scope>
    <source>
        <strain evidence="10">cv. Da-Ae</strain>
        <tissue evidence="9">Seedling</tissue>
    </source>
</reference>
<dbReference type="SUPFAM" id="SSF52540">
    <property type="entry name" value="P-loop containing nucleoside triphosphate hydrolases"/>
    <property type="match status" value="1"/>
</dbReference>
<keyword evidence="2" id="KW-0547">Nucleotide-binding</keyword>
<dbReference type="InterPro" id="IPR011545">
    <property type="entry name" value="DEAD/DEAH_box_helicase_dom"/>
</dbReference>
<protein>
    <recommendedName>
        <fullName evidence="8">DEAD-box RNA helicase Q domain-containing protein</fullName>
    </recommendedName>
</protein>
<dbReference type="InterPro" id="IPR027417">
    <property type="entry name" value="P-loop_NTPase"/>
</dbReference>
<comment type="caution">
    <text evidence="9">The sequence shown here is derived from an EMBL/GenBank/DDBJ whole genome shotgun (WGS) entry which is preliminary data.</text>
</comment>
<feature type="compositionally biased region" description="Basic residues" evidence="7">
    <location>
        <begin position="126"/>
        <end position="137"/>
    </location>
</feature>
<feature type="compositionally biased region" description="Basic residues" evidence="7">
    <location>
        <begin position="831"/>
        <end position="849"/>
    </location>
</feature>
<dbReference type="EMBL" id="JAGKQM010000013">
    <property type="protein sequence ID" value="KAH0895259.1"/>
    <property type="molecule type" value="Genomic_DNA"/>
</dbReference>
<evidence type="ECO:0000256" key="1">
    <source>
        <dbReference type="ARBA" id="ARBA00009313"/>
    </source>
</evidence>
<feature type="compositionally biased region" description="Basic and acidic residues" evidence="7">
    <location>
        <begin position="898"/>
        <end position="910"/>
    </location>
</feature>
<comment type="similarity">
    <text evidence="1">Belongs to the NKAP family.</text>
</comment>
<feature type="short sequence motif" description="Q motif" evidence="6">
    <location>
        <begin position="597"/>
        <end position="625"/>
    </location>
</feature>
<feature type="region of interest" description="Disordered" evidence="7">
    <location>
        <begin position="698"/>
        <end position="938"/>
    </location>
</feature>
<feature type="domain" description="DEAD-box RNA helicase Q" evidence="8">
    <location>
        <begin position="597"/>
        <end position="625"/>
    </location>
</feature>
<feature type="compositionally biased region" description="Basic and acidic residues" evidence="7">
    <location>
        <begin position="782"/>
        <end position="794"/>
    </location>
</feature>
<feature type="region of interest" description="Disordered" evidence="7">
    <location>
        <begin position="1032"/>
        <end position="1054"/>
    </location>
</feature>
<feature type="compositionally biased region" description="Acidic residues" evidence="7">
    <location>
        <begin position="761"/>
        <end position="781"/>
    </location>
</feature>
<evidence type="ECO:0000256" key="6">
    <source>
        <dbReference type="PROSITE-ProRule" id="PRU00552"/>
    </source>
</evidence>
<keyword evidence="5" id="KW-0067">ATP-binding</keyword>
<dbReference type="Pfam" id="PF06047">
    <property type="entry name" value="Nkap_C"/>
    <property type="match status" value="2"/>
</dbReference>
<sequence>MSPPPSWFMENQGEVYEGRRRGSESDEELKGLSYQEYRRLKRIKMRNTGRFCIWNNTPSPPRDPNEDENADDDDDDNLTKAKGESDSGKSQSETDRSRKRRGMRSYDSDSESVESESDSDKEDRRQRRRKIKSKRSRRSYDSDGESEESEEDRKKSTSIRKKRRYSDSDESSDASEISASSSGDEQHTKSKINRRKKLSGDGSDEGRRSKKKKRSRSDGSDTDLKAKLEEKVKDTELDEEELKKFKEMVNESKKKSLAPEDDEEEAEVGPMPLPKAEGHISYGGALRPGEGDAIAQYVQQGKRIPRRGEVGLNADEIQRFEDLGYVMSGSRHQRMNAIRIRKENQVYSAEDKRALAMFNYEEKAKREAKVMSDLSRLVQRHMGEELGPNHDPFGSATVPALFASASLIIDYGLCVLKMKDLDFLGSAATYVQFASAFVDYDCTLGNCLCNVLYDCVSVSVSSLSFNDSECEALWLCNRDIQKLLLRSAFDASSYFFVSQLSLGKVMEDKEKLAPSLLVKATQQQLKRRRRRDCHGANYITREGDDGAFILRLCLSVRELAKGWEPHPGSIMSSKQIDLTRKQFHIIVSGEDIPPPIKNFNDMNIPRGLGVTLKEKGIVKPTPIQVQGLPVILSGRDMIGIASTGSGKTLVFVLPMIMIALQEEMVRQTRSKDCHLLECLQNTLVSFLYTMTMNSLPRRFGRDQGYLDRDRRRGRRSGSDSDEELKGLSHEEHRRLKRLKMRKSGKHCIWRNTPSPPRDPNEVESDENAADEEVPEKDEEDPKSESGKSESESDRSRKKRKSKSSRSKRRRYSDSESEDSESDDSDEEDRRRKEKKKSSRKRRGHRRKRRYSDSDDESEISASSSSGEERSKSKSKRDTDSKGKLEEAVKEPELDEEEMKMIIESKKKALPEDEEEEAEVGPMPLPKAEGHISYGGALRPGEGDAIAQYVQQGKRIPRRGEVGLNADEIQRFEDLGYVMSGSRHQRMNAIRIRKENQVYSAEDKRALAMFNYEEKAKREAKVMSDLSRLVQRHMGEELGSNHDPFGAGKTDGADD</sequence>
<evidence type="ECO:0000256" key="5">
    <source>
        <dbReference type="ARBA" id="ARBA00022840"/>
    </source>
</evidence>
<evidence type="ECO:0000259" key="8">
    <source>
        <dbReference type="PROSITE" id="PS51195"/>
    </source>
</evidence>
<feature type="compositionally biased region" description="Acidic residues" evidence="7">
    <location>
        <begin position="814"/>
        <end position="826"/>
    </location>
</feature>
<gene>
    <name evidence="9" type="ORF">HID58_057688</name>
</gene>
<dbReference type="InterPro" id="IPR014014">
    <property type="entry name" value="RNA_helicase_DEAD_Q_motif"/>
</dbReference>
<organism evidence="9 10">
    <name type="scientific">Brassica napus</name>
    <name type="common">Rape</name>
    <dbReference type="NCBI Taxonomy" id="3708"/>
    <lineage>
        <taxon>Eukaryota</taxon>
        <taxon>Viridiplantae</taxon>
        <taxon>Streptophyta</taxon>
        <taxon>Embryophyta</taxon>
        <taxon>Tracheophyta</taxon>
        <taxon>Spermatophyta</taxon>
        <taxon>Magnoliopsida</taxon>
        <taxon>eudicotyledons</taxon>
        <taxon>Gunneridae</taxon>
        <taxon>Pentapetalae</taxon>
        <taxon>rosids</taxon>
        <taxon>malvids</taxon>
        <taxon>Brassicales</taxon>
        <taxon>Brassicaceae</taxon>
        <taxon>Brassiceae</taxon>
        <taxon>Brassica</taxon>
    </lineage>
</organism>
<dbReference type="PANTHER" id="PTHR13087">
    <property type="entry name" value="NF-KAPPA B ACTIVATING PROTEIN"/>
    <property type="match status" value="1"/>
</dbReference>
<dbReference type="Pfam" id="PF00270">
    <property type="entry name" value="DEAD"/>
    <property type="match status" value="1"/>
</dbReference>
<evidence type="ECO:0000313" key="10">
    <source>
        <dbReference type="Proteomes" id="UP000824890"/>
    </source>
</evidence>
<feature type="compositionally biased region" description="Acidic residues" evidence="7">
    <location>
        <begin position="108"/>
        <end position="120"/>
    </location>
</feature>
<feature type="compositionally biased region" description="Basic residues" evidence="7">
    <location>
        <begin position="734"/>
        <end position="748"/>
    </location>
</feature>
<feature type="compositionally biased region" description="Basic and acidic residues" evidence="7">
    <location>
        <begin position="77"/>
        <end position="96"/>
    </location>
</feature>
<dbReference type="PANTHER" id="PTHR13087:SF0">
    <property type="entry name" value="NFKB ACTIVATING PROTEIN LIKE"/>
    <property type="match status" value="1"/>
</dbReference>
<dbReference type="PROSITE" id="PS51195">
    <property type="entry name" value="Q_MOTIF"/>
    <property type="match status" value="1"/>
</dbReference>
<feature type="compositionally biased region" description="Basic residues" evidence="7">
    <location>
        <begin position="795"/>
        <end position="810"/>
    </location>
</feature>
<feature type="compositionally biased region" description="Acidic residues" evidence="7">
    <location>
        <begin position="65"/>
        <end position="76"/>
    </location>
</feature>
<keyword evidence="10" id="KW-1185">Reference proteome</keyword>
<feature type="compositionally biased region" description="Basic and acidic residues" evidence="7">
    <location>
        <begin position="216"/>
        <end position="258"/>
    </location>
</feature>
<evidence type="ECO:0000256" key="3">
    <source>
        <dbReference type="ARBA" id="ARBA00022801"/>
    </source>
</evidence>
<dbReference type="InterPro" id="IPR040466">
    <property type="entry name" value="NKAP"/>
</dbReference>
<evidence type="ECO:0000256" key="2">
    <source>
        <dbReference type="ARBA" id="ARBA00022741"/>
    </source>
</evidence>
<feature type="compositionally biased region" description="Basic and acidic residues" evidence="7">
    <location>
        <begin position="723"/>
        <end position="733"/>
    </location>
</feature>
<feature type="compositionally biased region" description="Basic and acidic residues" evidence="7">
    <location>
        <begin position="866"/>
        <end position="891"/>
    </location>
</feature>
<evidence type="ECO:0000256" key="4">
    <source>
        <dbReference type="ARBA" id="ARBA00022806"/>
    </source>
</evidence>